<evidence type="ECO:0000313" key="3">
    <source>
        <dbReference type="Proteomes" id="UP000615446"/>
    </source>
</evidence>
<dbReference type="EMBL" id="BLAL01000313">
    <property type="protein sequence ID" value="GET02530.1"/>
    <property type="molecule type" value="Genomic_DNA"/>
</dbReference>
<proteinExistence type="predicted"/>
<dbReference type="SUPFAM" id="SSF56112">
    <property type="entry name" value="Protein kinase-like (PK-like)"/>
    <property type="match status" value="1"/>
</dbReference>
<sequence length="395" mass="45940">MNSLINKIKNGKRSLNNIRKKIIKTSRVKNEICEKCKRIDYTQLSAHSNYEAPRALEWIPYDKFTNIKFVAKGGFGKVYKANWIDGCMDNKWNNKNQNWRRIRQNMFVALKSLNNSKNVTSEFMNEIISHHKIRETFSIIKFYGITQDPKTKDYMMVLDYAKDGSLRDNLSDANTSNWDYKLYYIYCIALGLEHIHDMGLIHRDLHTGNILLGHLVYITDMGLCKPANYKKKSTKTYGIIPYMAPEILRGQDYTKAADIYSFGIIIPRFDIKVPQLIVSLIKRCLDADPINRPTIEEIRKLSCHWLYECTSVVFDEPTEFQKQIKEAIEAKYISTNSMSSTSLGLKTHSGAIYTSRLLNFNKLPDPKNSDDYYVQYDNITNMEYSDSLQINLRSK</sequence>
<dbReference type="PANTHER" id="PTHR44329:SF291">
    <property type="entry name" value="PROTEIN KINASE DOMAIN-CONTAINING PROTEIN"/>
    <property type="match status" value="1"/>
</dbReference>
<dbReference type="OrthoDB" id="2318262at2759"/>
<comment type="caution">
    <text evidence="2">The sequence shown here is derived from an EMBL/GenBank/DDBJ whole genome shotgun (WGS) entry which is preliminary data.</text>
</comment>
<dbReference type="Proteomes" id="UP000615446">
    <property type="component" value="Unassembled WGS sequence"/>
</dbReference>
<dbReference type="Pfam" id="PF07714">
    <property type="entry name" value="PK_Tyr_Ser-Thr"/>
    <property type="match status" value="1"/>
</dbReference>
<dbReference type="InterPro" id="IPR001245">
    <property type="entry name" value="Ser-Thr/Tyr_kinase_cat_dom"/>
</dbReference>
<dbReference type="PANTHER" id="PTHR44329">
    <property type="entry name" value="SERINE/THREONINE-PROTEIN KINASE TNNI3K-RELATED"/>
    <property type="match status" value="1"/>
</dbReference>
<dbReference type="GO" id="GO:0005524">
    <property type="term" value="F:ATP binding"/>
    <property type="evidence" value="ECO:0007669"/>
    <property type="project" value="InterPro"/>
</dbReference>
<name>A0A8H3R7B4_9GLOM</name>
<dbReference type="InterPro" id="IPR011009">
    <property type="entry name" value="Kinase-like_dom_sf"/>
</dbReference>
<reference evidence="2" key="1">
    <citation type="submission" date="2019-10" db="EMBL/GenBank/DDBJ databases">
        <title>Conservation and host-specific expression of non-tandemly repeated heterogenous ribosome RNA gene in arbuscular mycorrhizal fungi.</title>
        <authorList>
            <person name="Maeda T."/>
            <person name="Kobayashi Y."/>
            <person name="Nakagawa T."/>
            <person name="Ezawa T."/>
            <person name="Yamaguchi K."/>
            <person name="Bino T."/>
            <person name="Nishimoto Y."/>
            <person name="Shigenobu S."/>
            <person name="Kawaguchi M."/>
        </authorList>
    </citation>
    <scope>NUCLEOTIDE SEQUENCE</scope>
    <source>
        <strain evidence="2">HR1</strain>
    </source>
</reference>
<protein>
    <submittedName>
        <fullName evidence="2">Kinase-like domain-containing protein</fullName>
    </submittedName>
</protein>
<dbReference type="Gene3D" id="1.10.10.1010">
    <property type="entry name" value="Intein homing endonuclease, domain IV"/>
    <property type="match status" value="1"/>
</dbReference>
<dbReference type="AlphaFoldDB" id="A0A8H3R7B4"/>
<accession>A0A8H3R7B4</accession>
<dbReference type="PROSITE" id="PS50011">
    <property type="entry name" value="PROTEIN_KINASE_DOM"/>
    <property type="match status" value="1"/>
</dbReference>
<dbReference type="InterPro" id="IPR000719">
    <property type="entry name" value="Prot_kinase_dom"/>
</dbReference>
<dbReference type="InterPro" id="IPR051681">
    <property type="entry name" value="Ser/Thr_Kinases-Pseudokinases"/>
</dbReference>
<dbReference type="Gene3D" id="1.10.510.10">
    <property type="entry name" value="Transferase(Phosphotransferase) domain 1"/>
    <property type="match status" value="1"/>
</dbReference>
<evidence type="ECO:0000259" key="1">
    <source>
        <dbReference type="PROSITE" id="PS50011"/>
    </source>
</evidence>
<dbReference type="GO" id="GO:0004674">
    <property type="term" value="F:protein serine/threonine kinase activity"/>
    <property type="evidence" value="ECO:0007669"/>
    <property type="project" value="TreeGrafter"/>
</dbReference>
<evidence type="ECO:0000313" key="2">
    <source>
        <dbReference type="EMBL" id="GET02530.1"/>
    </source>
</evidence>
<keyword evidence="2" id="KW-0418">Kinase</keyword>
<feature type="domain" description="Protein kinase" evidence="1">
    <location>
        <begin position="64"/>
        <end position="307"/>
    </location>
</feature>
<keyword evidence="2" id="KW-0808">Transferase</keyword>
<gene>
    <name evidence="2" type="ORF">RCL2_002890500</name>
</gene>
<organism evidence="2 3">
    <name type="scientific">Rhizophagus clarus</name>
    <dbReference type="NCBI Taxonomy" id="94130"/>
    <lineage>
        <taxon>Eukaryota</taxon>
        <taxon>Fungi</taxon>
        <taxon>Fungi incertae sedis</taxon>
        <taxon>Mucoromycota</taxon>
        <taxon>Glomeromycotina</taxon>
        <taxon>Glomeromycetes</taxon>
        <taxon>Glomerales</taxon>
        <taxon>Glomeraceae</taxon>
        <taxon>Rhizophagus</taxon>
    </lineage>
</organism>